<organism evidence="2 3">
    <name type="scientific">Arxiozyma heterogenica</name>
    <dbReference type="NCBI Taxonomy" id="278026"/>
    <lineage>
        <taxon>Eukaryota</taxon>
        <taxon>Fungi</taxon>
        <taxon>Dikarya</taxon>
        <taxon>Ascomycota</taxon>
        <taxon>Saccharomycotina</taxon>
        <taxon>Saccharomycetes</taxon>
        <taxon>Saccharomycetales</taxon>
        <taxon>Saccharomycetaceae</taxon>
        <taxon>Arxiozyma</taxon>
    </lineage>
</organism>
<dbReference type="EMBL" id="JAWIZZ010000031">
    <property type="protein sequence ID" value="KAK5781670.1"/>
    <property type="molecule type" value="Genomic_DNA"/>
</dbReference>
<gene>
    <name evidence="2" type="ORF">RI543_000856</name>
</gene>
<feature type="region of interest" description="Disordered" evidence="1">
    <location>
        <begin position="1"/>
        <end position="33"/>
    </location>
</feature>
<sequence>MLHKRGINNNTNTNNNNTNSSSGSSRNTSIKEENEPCELHEQLNCSLCMGDKMCSIDRCVSGEKDKLTYRKETGYSKCRYHLNTSDNSSILKRSISSNAVNNVKKRASLSFSATNLHRTLSQSSCYSTGSTQSAPIELQEELFNEFFNYVTRKEQYNKVNNIWEILPRETKDMFIKRVLAKKKKLNNERKLVYNDLRNVLIMRDEFNLYADNDRSDSIHILDNNNNNNNNNNNRSGCSGDSSIKTNNDNNTQTKRDSSRRKKDFSYFSQREQILSQIIGELFEEVSKREIQYLRDDQSIGNQINESSIELKNNSYKRKKASWNVQASIKSKLSSRESPESLLLEDNTTMEKIRLWRDRQEINDKISELNRLIERYEQLSPLHTPISSSIKSKPDEGGSTSKQINNITTNENSHKIFDIFTSKSKKFIRMFKHKKKSSKFDLYRKPNPNVQQLTVGLKELKEK</sequence>
<feature type="compositionally biased region" description="Polar residues" evidence="1">
    <location>
        <begin position="397"/>
        <end position="407"/>
    </location>
</feature>
<reference evidence="3" key="1">
    <citation type="submission" date="2023-07" db="EMBL/GenBank/DDBJ databases">
        <title>A draft genome of Kazachstania heterogenica Y-27499.</title>
        <authorList>
            <person name="Donic C."/>
            <person name="Kralova J.S."/>
            <person name="Fidel L."/>
            <person name="Ben-Dor S."/>
            <person name="Jung S."/>
        </authorList>
    </citation>
    <scope>NUCLEOTIDE SEQUENCE [LARGE SCALE GENOMIC DNA]</scope>
    <source>
        <strain evidence="3">Y27499</strain>
    </source>
</reference>
<feature type="compositionally biased region" description="Polar residues" evidence="1">
    <location>
        <begin position="234"/>
        <end position="252"/>
    </location>
</feature>
<evidence type="ECO:0000256" key="1">
    <source>
        <dbReference type="SAM" id="MobiDB-lite"/>
    </source>
</evidence>
<feature type="compositionally biased region" description="Low complexity" evidence="1">
    <location>
        <begin position="223"/>
        <end position="233"/>
    </location>
</feature>
<feature type="region of interest" description="Disordered" evidence="1">
    <location>
        <begin position="221"/>
        <end position="263"/>
    </location>
</feature>
<feature type="compositionally biased region" description="Low complexity" evidence="1">
    <location>
        <begin position="8"/>
        <end position="28"/>
    </location>
</feature>
<accession>A0AAN7WJS5</accession>
<evidence type="ECO:0000313" key="2">
    <source>
        <dbReference type="EMBL" id="KAK5781670.1"/>
    </source>
</evidence>
<feature type="region of interest" description="Disordered" evidence="1">
    <location>
        <begin position="383"/>
        <end position="407"/>
    </location>
</feature>
<protein>
    <submittedName>
        <fullName evidence="2">Uncharacterized protein</fullName>
    </submittedName>
</protein>
<keyword evidence="3" id="KW-1185">Reference proteome</keyword>
<dbReference type="AlphaFoldDB" id="A0AAN7WJS5"/>
<proteinExistence type="predicted"/>
<comment type="caution">
    <text evidence="2">The sequence shown here is derived from an EMBL/GenBank/DDBJ whole genome shotgun (WGS) entry which is preliminary data.</text>
</comment>
<dbReference type="Proteomes" id="UP001306508">
    <property type="component" value="Unassembled WGS sequence"/>
</dbReference>
<evidence type="ECO:0000313" key="3">
    <source>
        <dbReference type="Proteomes" id="UP001306508"/>
    </source>
</evidence>
<name>A0AAN7WJS5_9SACH</name>